<dbReference type="GO" id="GO:0042834">
    <property type="term" value="F:peptidoglycan binding"/>
    <property type="evidence" value="ECO:0007669"/>
    <property type="project" value="InterPro"/>
</dbReference>
<reference evidence="2" key="2">
    <citation type="submission" date="2022-06" db="EMBL/GenBank/DDBJ databases">
        <title>Xiashengella guii gen. nov. sp. nov., a bacterium isolated form anaerobic digestion tank.</title>
        <authorList>
            <person name="Huang H."/>
        </authorList>
    </citation>
    <scope>NUCLEOTIDE SEQUENCE</scope>
    <source>
        <strain evidence="2">Ai-910</strain>
    </source>
</reference>
<organism evidence="2 3">
    <name type="scientific">Xiashengella succiniciproducens</name>
    <dbReference type="NCBI Taxonomy" id="2949635"/>
    <lineage>
        <taxon>Bacteria</taxon>
        <taxon>Pseudomonadati</taxon>
        <taxon>Bacteroidota</taxon>
        <taxon>Bacteroidia</taxon>
        <taxon>Marinilabiliales</taxon>
        <taxon>Marinilabiliaceae</taxon>
        <taxon>Xiashengella</taxon>
    </lineage>
</organism>
<dbReference type="InterPro" id="IPR007730">
    <property type="entry name" value="SPOR-like_dom"/>
</dbReference>
<reference evidence="2" key="1">
    <citation type="submission" date="2022-05" db="EMBL/GenBank/DDBJ databases">
        <authorList>
            <person name="Sun X."/>
        </authorList>
    </citation>
    <scope>NUCLEOTIDE SEQUENCE</scope>
    <source>
        <strain evidence="2">Ai-910</strain>
    </source>
</reference>
<dbReference type="EMBL" id="CP098400">
    <property type="protein sequence ID" value="URW78706.1"/>
    <property type="molecule type" value="Genomic_DNA"/>
</dbReference>
<name>A0A9J6ZLG9_9BACT</name>
<dbReference type="AlphaFoldDB" id="A0A9J6ZLG9"/>
<sequence>MKLRELLILTLSVLYLAPVHADKLAHLRSSRQIITVDQISAPYYTIQVVALKEPPQNAEFFAELNEVYEYNCNDGFVRYTVGRYASFGDALDDLNILKAKGYQDAFILNTRKISIVNTSGSSFTVDKNQAPVAGKRYTIQIAAFRFPVYVSEFKEFDSVVEYYMADKIYRYCVGDYDGSEVMAELLKVRERGYQNAFLVPIEKYAPYRIE</sequence>
<keyword evidence="3" id="KW-1185">Reference proteome</keyword>
<evidence type="ECO:0000313" key="3">
    <source>
        <dbReference type="Proteomes" id="UP001056426"/>
    </source>
</evidence>
<proteinExistence type="predicted"/>
<accession>A0A9J6ZLG9</accession>
<dbReference type="RefSeq" id="WP_250722067.1">
    <property type="nucleotide sequence ID" value="NZ_CP098400.1"/>
</dbReference>
<evidence type="ECO:0000313" key="2">
    <source>
        <dbReference type="EMBL" id="URW78706.1"/>
    </source>
</evidence>
<protein>
    <submittedName>
        <fullName evidence="2">SPOR domain-containing protein</fullName>
    </submittedName>
</protein>
<gene>
    <name evidence="2" type="ORF">M9189_07500</name>
</gene>
<feature type="domain" description="SPOR" evidence="1">
    <location>
        <begin position="42"/>
        <end position="108"/>
    </location>
</feature>
<dbReference type="Proteomes" id="UP001056426">
    <property type="component" value="Chromosome"/>
</dbReference>
<dbReference type="KEGG" id="alkq:M9189_07500"/>
<evidence type="ECO:0000259" key="1">
    <source>
        <dbReference type="Pfam" id="PF05036"/>
    </source>
</evidence>
<dbReference type="Pfam" id="PF05036">
    <property type="entry name" value="SPOR"/>
    <property type="match status" value="1"/>
</dbReference>